<dbReference type="Proteomes" id="UP000239263">
    <property type="component" value="Unassembled WGS sequence"/>
</dbReference>
<sequence length="1286" mass="140863">MAIVVYIKRLLQLSFLFIVFISHANANNNFEFGVLNNQNCIEQSCTITFENTYTSPLVFLLSSFDTANYTTDVSSTLFLESVSSTNATIRQKTRVYEESEQIQMLSIQYVVVEEGKIVLDPTQPTMLAEAGVISGVAYIGKKVKHKHKKWLNVDFKSPFSRPPIVFTQVQGLSQTNVWATTSNRYISPQNFETTLELGRSSIMPANDKPEKIAYLAIQDFSGITDRGTSFFVGKKENVNQKKRKGDDVGALNTLARSCLNNTISLPPSFDSNYTVLISKQTRQGADGGWLRLCEGQQNNELSFMLDEDYITREHGALETVGYLVFENKNDLFDMCEYFPSAAQTWFDGGGIETQLIVDGEKGQNRSYIETPNRTVGFPSGSMNLKSGNTCEDSDGSSGDCIAAPSLIVPHLSVTTEFTGVDGSINGLSDITISPGHYTAINLMGGNAVDYIQVVIEPGIYWVNQFSATGFAEIHFSNIEKTIIHVQNWNDPGNVIYNHEAKPDNLLIAAHGVNANILMAGSNLLKAHLYSEGNIALNGRVSVYGAVTAKTLKLFSNSRIIGQSECFDPPKNYTLKVTPQIDYSLTCERIPVKFTVEDDNGPVLGFNKFFSAVINTKDNGSACWSESPDKSVAADCSITGSTFVDGEKTLYLDSSDLDIFDVTASSDNLNETEKEHFEFVPFKFDVNTIKAIANKSQSFDINVLACNDGSPDIVQDYNGNKQLEVSPYILDSPNSYDGIRTDLELASLINPNQIGLTFNQGIATTNLTYGEAGSLHFALSDPSFICPPNFDCNDYPIDSGLLSTTVNVESRPWKLAVCSDVAADGNSSNGPAFVAAAEAFSLKVKPVQYSSSPNSDLCELPVTQNFFKPSAPQALITALDPTLDTPQLSIGGMLGTLSPLLSFSNNIYAGSNSTSHYLFENMTYDEVGSIQFNVEALSVGFYDGIQGGIDKGSKPVGRFYPAYFSITNTLWDYPENQGSSEGTYSYMAQPFDDVNFEVTAYSYNDSIVANYGLFDTNLKASFLLTGGYNSRLNIASSDLDNTHWSNATWETPDLSNSVIWSRKSASMLAGNVTTTTDGPFNEGGDSITTALSLAISGVDPVSFDKNQEAVLEQELLSQPSTRYGRMVLDSVGTAVGQRVIVPLRVEFWNGSRFVVSKTDENSHFDGAKHDKQIIWPDPTNSSASKLTGSGVVVNGINTASLIAEPDSSNLREQVRFWLCLDPESAQKDDPNMNCQNASWSNDEQPWLQYNWRGQGDEDPSTVVTFGIYRGNDRIIFRSESNIIGTSN</sequence>
<organism evidence="2 3">
    <name type="scientific">Aliivibrio sifiae</name>
    <dbReference type="NCBI Taxonomy" id="566293"/>
    <lineage>
        <taxon>Bacteria</taxon>
        <taxon>Pseudomonadati</taxon>
        <taxon>Pseudomonadota</taxon>
        <taxon>Gammaproteobacteria</taxon>
        <taxon>Vibrionales</taxon>
        <taxon>Vibrionaceae</taxon>
        <taxon>Aliivibrio</taxon>
    </lineage>
</organism>
<reference evidence="2 3" key="1">
    <citation type="submission" date="2016-12" db="EMBL/GenBank/DDBJ databases">
        <title>Diversity of luminous bacteria.</title>
        <authorList>
            <person name="Yoshizawa S."/>
            <person name="Kogure K."/>
        </authorList>
    </citation>
    <scope>NUCLEOTIDE SEQUENCE [LARGE SCALE GENOMIC DNA]</scope>
    <source>
        <strain evidence="2 3">ATCC 33715</strain>
    </source>
</reference>
<feature type="domain" description="DUF6701" evidence="1">
    <location>
        <begin position="677"/>
        <end position="1278"/>
    </location>
</feature>
<dbReference type="EMBL" id="MSCO01000001">
    <property type="protein sequence ID" value="PQJ88271.1"/>
    <property type="molecule type" value="Genomic_DNA"/>
</dbReference>
<dbReference type="Pfam" id="PF20419">
    <property type="entry name" value="DUF6701"/>
    <property type="match status" value="1"/>
</dbReference>
<accession>A0A2S7XA89</accession>
<proteinExistence type="predicted"/>
<evidence type="ECO:0000313" key="3">
    <source>
        <dbReference type="Proteomes" id="UP000239263"/>
    </source>
</evidence>
<dbReference type="RefSeq" id="WP_105053950.1">
    <property type="nucleotide sequence ID" value="NZ_CAWNRT010000001.1"/>
</dbReference>
<gene>
    <name evidence="2" type="ORF">BTO22_01150</name>
</gene>
<evidence type="ECO:0000313" key="2">
    <source>
        <dbReference type="EMBL" id="PQJ88271.1"/>
    </source>
</evidence>
<evidence type="ECO:0000259" key="1">
    <source>
        <dbReference type="Pfam" id="PF20419"/>
    </source>
</evidence>
<protein>
    <recommendedName>
        <fullName evidence="1">DUF6701 domain-containing protein</fullName>
    </recommendedName>
</protein>
<name>A0A2S7XA89_9GAMM</name>
<dbReference type="OrthoDB" id="9790247at2"/>
<comment type="caution">
    <text evidence="2">The sequence shown here is derived from an EMBL/GenBank/DDBJ whole genome shotgun (WGS) entry which is preliminary data.</text>
</comment>
<dbReference type="InterPro" id="IPR046524">
    <property type="entry name" value="DUF6701"/>
</dbReference>